<evidence type="ECO:0000256" key="2">
    <source>
        <dbReference type="SAM" id="SignalP"/>
    </source>
</evidence>
<protein>
    <submittedName>
        <fullName evidence="3">Uncharacterized protein</fullName>
    </submittedName>
</protein>
<keyword evidence="4" id="KW-1185">Reference proteome</keyword>
<sequence length="352" mass="37775">MVRRISLIAFALGCLALPSWGWAVQTDAFLCSGEERGEECWLSDARLTDTATWHVSNVPPGAALPLVLEGVADDLCATCQAARDVLVRLYYRSPGDPYWQRAELWLRATPPASAQCLVGYPVRGETRIFPTSSELVIVAQRVLGCDPHVGFSWGSLTFGAAPVAATPIPLPTLPTPPPPPEPPPPTPEPTCLAGPGFLCSPGDPPAECLLPGLDLSSVARQDLPESYGPGEEDAVLLQPGHYSGTLGEGDYQDWYRIEASYGDAFLVWVDPGSLVVDLHLVHDPCGDVLAQCLDVSSPSTIRVPCYPGVDCKSLGECFLDGVCKLFIRIVRREGSGEYKLSILEAEPETPPL</sequence>
<accession>A0A2X3KJF9</accession>
<gene>
    <name evidence="3" type="ORF">BARAN1_0508</name>
</gene>
<keyword evidence="2" id="KW-0732">Signal</keyword>
<evidence type="ECO:0000256" key="1">
    <source>
        <dbReference type="SAM" id="MobiDB-lite"/>
    </source>
</evidence>
<dbReference type="KEGG" id="bana:BARAN1_0508"/>
<feature type="compositionally biased region" description="Pro residues" evidence="1">
    <location>
        <begin position="169"/>
        <end position="188"/>
    </location>
</feature>
<evidence type="ECO:0000313" key="3">
    <source>
        <dbReference type="EMBL" id="SQD92532.1"/>
    </source>
</evidence>
<proteinExistence type="predicted"/>
<name>A0A2X3KJF9_9BACT</name>
<dbReference type="RefSeq" id="WP_157959393.1">
    <property type="nucleotide sequence ID" value="NZ_LS483254.1"/>
</dbReference>
<dbReference type="EMBL" id="LS483254">
    <property type="protein sequence ID" value="SQD92532.1"/>
    <property type="molecule type" value="Genomic_DNA"/>
</dbReference>
<evidence type="ECO:0000313" key="4">
    <source>
        <dbReference type="Proteomes" id="UP000249818"/>
    </source>
</evidence>
<feature type="chain" id="PRO_5015900454" evidence="2">
    <location>
        <begin position="24"/>
        <end position="352"/>
    </location>
</feature>
<reference evidence="4" key="1">
    <citation type="submission" date="2018-05" db="EMBL/GenBank/DDBJ databases">
        <authorList>
            <person name="Hao L."/>
        </authorList>
    </citation>
    <scope>NUCLEOTIDE SEQUENCE [LARGE SCALE GENOMIC DNA]</scope>
</reference>
<dbReference type="AlphaFoldDB" id="A0A2X3KJF9"/>
<feature type="region of interest" description="Disordered" evidence="1">
    <location>
        <begin position="169"/>
        <end position="189"/>
    </location>
</feature>
<organism evidence="3 4">
    <name type="scientific">Candidatus Bipolaricaulis anaerobius</name>
    <dbReference type="NCBI Taxonomy" id="2026885"/>
    <lineage>
        <taxon>Bacteria</taxon>
        <taxon>Candidatus Bipolaricaulota</taxon>
        <taxon>Candidatus Bipolaricaulia</taxon>
        <taxon>Candidatus Bipolaricaulales</taxon>
        <taxon>Candidatus Bipolaricaulaceae</taxon>
        <taxon>Candidatus Bipolaricaulis</taxon>
    </lineage>
</organism>
<dbReference type="Proteomes" id="UP000249818">
    <property type="component" value="Chromosome BARAN1"/>
</dbReference>
<feature type="signal peptide" evidence="2">
    <location>
        <begin position="1"/>
        <end position="23"/>
    </location>
</feature>